<accession>A0A6N3ATS8</accession>
<dbReference type="RefSeq" id="WP_156719403.1">
    <property type="nucleotide sequence ID" value="NZ_CACRUF010000018.1"/>
</dbReference>
<evidence type="ECO:0000313" key="2">
    <source>
        <dbReference type="EMBL" id="VYT93006.1"/>
    </source>
</evidence>
<dbReference type="PANTHER" id="PTHR34980:SF2">
    <property type="entry name" value="INNER MEMBRANE PROTEIN YHAH-RELATED"/>
    <property type="match status" value="1"/>
</dbReference>
<keyword evidence="1" id="KW-0812">Transmembrane</keyword>
<dbReference type="EMBL" id="CACRUF010000018">
    <property type="protein sequence ID" value="VYT93006.1"/>
    <property type="molecule type" value="Genomic_DNA"/>
</dbReference>
<protein>
    <submittedName>
        <fullName evidence="2">Inner membrane protein YhaH</fullName>
    </submittedName>
</protein>
<dbReference type="GO" id="GO:0005886">
    <property type="term" value="C:plasma membrane"/>
    <property type="evidence" value="ECO:0007669"/>
    <property type="project" value="TreeGrafter"/>
</dbReference>
<keyword evidence="1" id="KW-0472">Membrane</keyword>
<gene>
    <name evidence="2" type="primary">yhaH_1</name>
    <name evidence="2" type="ORF">VDLFYP95_01076</name>
</gene>
<feature type="transmembrane region" description="Helical" evidence="1">
    <location>
        <begin position="29"/>
        <end position="53"/>
    </location>
</feature>
<organism evidence="2">
    <name type="scientific">Veillonella dispar</name>
    <dbReference type="NCBI Taxonomy" id="39778"/>
    <lineage>
        <taxon>Bacteria</taxon>
        <taxon>Bacillati</taxon>
        <taxon>Bacillota</taxon>
        <taxon>Negativicutes</taxon>
        <taxon>Veillonellales</taxon>
        <taxon>Veillonellaceae</taxon>
        <taxon>Veillonella</taxon>
    </lineage>
</organism>
<evidence type="ECO:0000256" key="1">
    <source>
        <dbReference type="SAM" id="Phobius"/>
    </source>
</evidence>
<dbReference type="InterPro" id="IPR008523">
    <property type="entry name" value="DUF805"/>
</dbReference>
<feature type="transmembrane region" description="Helical" evidence="1">
    <location>
        <begin position="59"/>
        <end position="84"/>
    </location>
</feature>
<dbReference type="AlphaFoldDB" id="A0A6N3ATS8"/>
<feature type="transmembrane region" description="Helical" evidence="1">
    <location>
        <begin position="142"/>
        <end position="161"/>
    </location>
</feature>
<proteinExistence type="predicted"/>
<dbReference type="Pfam" id="PF05656">
    <property type="entry name" value="DUF805"/>
    <property type="match status" value="1"/>
</dbReference>
<keyword evidence="1" id="KW-1133">Transmembrane helix</keyword>
<reference evidence="2" key="1">
    <citation type="submission" date="2019-11" db="EMBL/GenBank/DDBJ databases">
        <authorList>
            <person name="Feng L."/>
        </authorList>
    </citation>
    <scope>NUCLEOTIDE SEQUENCE</scope>
    <source>
        <strain evidence="2">VdisparLFYP95</strain>
    </source>
</reference>
<sequence>MKQRVYEILYRELVENYANGKGRTTTADFWLTISAMTFVYGLVTFITGLATFIPYGFLYAISLGGGVLTALTVLLTLPTIMLVARRLRDSNNDPTLMILVFVPILGWLVLLYLLCKRSAPTQEVNVTNEQISAEASIKEKKSISGVFIVAILVLGWVTSSVGTSMMGHNYMVEETAFGNLGQGAFTKKANRLLRSDSATTEGYLVVKEYYQALANGDYHSAYRELSSREMERYGTFDLWQQAKAKEQRSAVESIQLDYVSQDIDDDAVVDYIGYRVDFVDKRPSMLVRLYSTGNGWKIIGFEEFEED</sequence>
<feature type="transmembrane region" description="Helical" evidence="1">
    <location>
        <begin position="96"/>
        <end position="114"/>
    </location>
</feature>
<dbReference type="PANTHER" id="PTHR34980">
    <property type="entry name" value="INNER MEMBRANE PROTEIN-RELATED-RELATED"/>
    <property type="match status" value="1"/>
</dbReference>
<name>A0A6N3ATS8_9FIRM</name>